<evidence type="ECO:0000313" key="5">
    <source>
        <dbReference type="Proteomes" id="UP000032233"/>
    </source>
</evidence>
<evidence type="ECO:0000259" key="3">
    <source>
        <dbReference type="PROSITE" id="PS51186"/>
    </source>
</evidence>
<sequence>MLEIQQGLPADYREQGAELFFTVLREKFEPILGDTLRVRALWAKSVKPKSCLTAWNGKDLVGILALQTKLQSFVCPKWQDLQQTYGLAGGFLRSLGLAILEHKPGEGELYIEGIAVAASARNQGVGTKMIKDAFTMAKAQGFCTLTLEVVNTNQAAERLYKRLGFTPQANRKVWPMNHIIGWKFTESLFMAREV</sequence>
<dbReference type="InterPro" id="IPR016181">
    <property type="entry name" value="Acyl_CoA_acyltransferase"/>
</dbReference>
<dbReference type="Proteomes" id="UP000032233">
    <property type="component" value="Unassembled WGS sequence"/>
</dbReference>
<dbReference type="PANTHER" id="PTHR43420">
    <property type="entry name" value="ACETYLTRANSFERASE"/>
    <property type="match status" value="1"/>
</dbReference>
<dbReference type="OrthoDB" id="9813917at2"/>
<reference evidence="4 5" key="1">
    <citation type="submission" date="2013-11" db="EMBL/GenBank/DDBJ databases">
        <title>Metagenomic analysis of a methanogenic consortium involved in long chain n-alkane degradation.</title>
        <authorList>
            <person name="Davidova I.A."/>
            <person name="Callaghan A.V."/>
            <person name="Wawrik B."/>
            <person name="Pruitt S."/>
            <person name="Marks C."/>
            <person name="Duncan K.E."/>
            <person name="Suflita J.M."/>
        </authorList>
    </citation>
    <scope>NUCLEOTIDE SEQUENCE [LARGE SCALE GENOMIC DNA]</scope>
    <source>
        <strain evidence="4 5">SPR</strain>
    </source>
</reference>
<dbReference type="AlphaFoldDB" id="A0A0D2GES2"/>
<evidence type="ECO:0000313" key="4">
    <source>
        <dbReference type="EMBL" id="KIX13437.1"/>
    </source>
</evidence>
<keyword evidence="2" id="KW-0012">Acyltransferase</keyword>
<organism evidence="4 5">
    <name type="scientific">Dethiosulfatarculus sandiegensis</name>
    <dbReference type="NCBI Taxonomy" id="1429043"/>
    <lineage>
        <taxon>Bacteria</taxon>
        <taxon>Pseudomonadati</taxon>
        <taxon>Thermodesulfobacteriota</taxon>
        <taxon>Desulfarculia</taxon>
        <taxon>Desulfarculales</taxon>
        <taxon>Desulfarculaceae</taxon>
        <taxon>Dethiosulfatarculus</taxon>
    </lineage>
</organism>
<dbReference type="GO" id="GO:0016747">
    <property type="term" value="F:acyltransferase activity, transferring groups other than amino-acyl groups"/>
    <property type="evidence" value="ECO:0007669"/>
    <property type="project" value="InterPro"/>
</dbReference>
<dbReference type="RefSeq" id="WP_044349469.1">
    <property type="nucleotide sequence ID" value="NZ_AZAC01000016.1"/>
</dbReference>
<dbReference type="InParanoid" id="A0A0D2GES2"/>
<evidence type="ECO:0000256" key="1">
    <source>
        <dbReference type="ARBA" id="ARBA00022679"/>
    </source>
</evidence>
<feature type="domain" description="N-acetyltransferase" evidence="3">
    <location>
        <begin position="1"/>
        <end position="186"/>
    </location>
</feature>
<dbReference type="PROSITE" id="PS51186">
    <property type="entry name" value="GNAT"/>
    <property type="match status" value="1"/>
</dbReference>
<dbReference type="SUPFAM" id="SSF55729">
    <property type="entry name" value="Acyl-CoA N-acyltransferases (Nat)"/>
    <property type="match status" value="1"/>
</dbReference>
<proteinExistence type="predicted"/>
<evidence type="ECO:0000256" key="2">
    <source>
        <dbReference type="ARBA" id="ARBA00023315"/>
    </source>
</evidence>
<name>A0A0D2GES2_9BACT</name>
<keyword evidence="5" id="KW-1185">Reference proteome</keyword>
<accession>A0A0D2GES2</accession>
<keyword evidence="1" id="KW-0808">Transferase</keyword>
<protein>
    <recommendedName>
        <fullName evidence="3">N-acetyltransferase domain-containing protein</fullName>
    </recommendedName>
</protein>
<dbReference type="Gene3D" id="3.40.630.30">
    <property type="match status" value="1"/>
</dbReference>
<dbReference type="InterPro" id="IPR050680">
    <property type="entry name" value="YpeA/RimI_acetyltransf"/>
</dbReference>
<dbReference type="Pfam" id="PF00583">
    <property type="entry name" value="Acetyltransf_1"/>
    <property type="match status" value="1"/>
</dbReference>
<dbReference type="EMBL" id="AZAC01000016">
    <property type="protein sequence ID" value="KIX13437.1"/>
    <property type="molecule type" value="Genomic_DNA"/>
</dbReference>
<comment type="caution">
    <text evidence="4">The sequence shown here is derived from an EMBL/GenBank/DDBJ whole genome shotgun (WGS) entry which is preliminary data.</text>
</comment>
<dbReference type="STRING" id="1429043.X474_14500"/>
<dbReference type="InterPro" id="IPR000182">
    <property type="entry name" value="GNAT_dom"/>
</dbReference>
<dbReference type="CDD" id="cd04301">
    <property type="entry name" value="NAT_SF"/>
    <property type="match status" value="1"/>
</dbReference>
<dbReference type="PANTHER" id="PTHR43420:SF44">
    <property type="entry name" value="ACETYLTRANSFERASE YPEA"/>
    <property type="match status" value="1"/>
</dbReference>
<gene>
    <name evidence="4" type="ORF">X474_14500</name>
</gene>